<dbReference type="AlphaFoldDB" id="A0A261FXK9"/>
<dbReference type="SUPFAM" id="SSF51126">
    <property type="entry name" value="Pectin lyase-like"/>
    <property type="match status" value="1"/>
</dbReference>
<evidence type="ECO:0000256" key="1">
    <source>
        <dbReference type="SAM" id="MobiDB-lite"/>
    </source>
</evidence>
<keyword evidence="3" id="KW-1185">Reference proteome</keyword>
<feature type="region of interest" description="Disordered" evidence="1">
    <location>
        <begin position="482"/>
        <end position="506"/>
    </location>
</feature>
<dbReference type="InterPro" id="IPR006626">
    <property type="entry name" value="PbH1"/>
</dbReference>
<accession>A0A261FXK9</accession>
<dbReference type="Proteomes" id="UP000216352">
    <property type="component" value="Unassembled WGS sequence"/>
</dbReference>
<dbReference type="STRING" id="1603886.GCA_001895165_01027"/>
<organism evidence="2 3">
    <name type="scientific">Bifidobacterium lemurum</name>
    <dbReference type="NCBI Taxonomy" id="1603886"/>
    <lineage>
        <taxon>Bacteria</taxon>
        <taxon>Bacillati</taxon>
        <taxon>Actinomycetota</taxon>
        <taxon>Actinomycetes</taxon>
        <taxon>Bifidobacteriales</taxon>
        <taxon>Bifidobacteriaceae</taxon>
        <taxon>Bifidobacterium</taxon>
    </lineage>
</organism>
<dbReference type="InterPro" id="IPR011050">
    <property type="entry name" value="Pectin_lyase_fold/virulence"/>
</dbReference>
<reference evidence="2 3" key="1">
    <citation type="journal article" date="2017" name="BMC Genomics">
        <title>Comparative genomic and phylogenomic analyses of the Bifidobacteriaceae family.</title>
        <authorList>
            <person name="Lugli G.A."/>
            <person name="Milani C."/>
            <person name="Turroni F."/>
            <person name="Duranti S."/>
            <person name="Mancabelli L."/>
            <person name="Mangifesta M."/>
            <person name="Ferrario C."/>
            <person name="Modesto M."/>
            <person name="Mattarelli P."/>
            <person name="Jiri K."/>
            <person name="van Sinderen D."/>
            <person name="Ventura M."/>
        </authorList>
    </citation>
    <scope>NUCLEOTIDE SEQUENCE [LARGE SCALE GENOMIC DNA]</scope>
    <source>
        <strain evidence="2 3">DSM 28807</strain>
    </source>
</reference>
<dbReference type="Gene3D" id="2.160.20.10">
    <property type="entry name" value="Single-stranded right-handed beta-helix, Pectin lyase-like"/>
    <property type="match status" value="1"/>
</dbReference>
<dbReference type="InterPro" id="IPR012334">
    <property type="entry name" value="Pectin_lyas_fold"/>
</dbReference>
<comment type="caution">
    <text evidence="2">The sequence shown here is derived from an EMBL/GenBank/DDBJ whole genome shotgun (WGS) entry which is preliminary data.</text>
</comment>
<protein>
    <submittedName>
        <fullName evidence="2">Uncharacterized protein</fullName>
    </submittedName>
</protein>
<sequence length="556" mass="59846">MLYYVSSDVAPDTTNDGLSEDAPFGSLERIGDIELGPGDQVLLKRGSIFNDQALHIKEGSSGSEDAPIRIAAYGEGAAPVINANGQGQWLEDYNTTEIGGHRYRAVVSTALLLKDVRYVEVEGLEITNSRELGNPDGLAYNDRDAMNRTGVAVIAENAGTSRHIVLTGLNIHDVTGNVYDKHLANGGVYFIAHYPKDPSRREESIARFDDVRIVGNRLDTVGRWGIAVGYTAYLNELDAGDYGDGTIDDAAIARYGHTNVLVENNYVKDAGGDAITVMYCDRPLVQRNVAQGAARQVNDVDYAATDFGKVAAGIWPWRCKNALFQYNEVFRMRNGAHGNDDGQAWDADYGDGTLYQYNYSHGNTGGTVMFCLGKSVNNTFRYNIAQGDLKGAIDIPGNPDAHVYQNTFVIPEGGTVIRDNHVGGHAVVENNIFYNAQDHAVEGNWTQGGSLVTYSNNLYYHFADMPDDPDGIAVPQGVAVLRDPGSAPTSPDPSGLVRPHDDSEAPTVFEGYRPVAQGPAMGVAKRVVDRNGFASDKDFLGNEAAGGDAVGAVVVP</sequence>
<dbReference type="OrthoDB" id="3333873at2"/>
<evidence type="ECO:0000313" key="2">
    <source>
        <dbReference type="EMBL" id="OZG63496.1"/>
    </source>
</evidence>
<dbReference type="SMART" id="SM00710">
    <property type="entry name" value="PbH1"/>
    <property type="match status" value="8"/>
</dbReference>
<proteinExistence type="predicted"/>
<dbReference type="EMBL" id="MWWX01000001">
    <property type="protein sequence ID" value="OZG63496.1"/>
    <property type="molecule type" value="Genomic_DNA"/>
</dbReference>
<name>A0A261FXK9_9BIFI</name>
<gene>
    <name evidence="2" type="ORF">BLEM_0199</name>
</gene>
<dbReference type="RefSeq" id="WP_072725188.1">
    <property type="nucleotide sequence ID" value="NZ_BDIS01000013.1"/>
</dbReference>
<evidence type="ECO:0000313" key="3">
    <source>
        <dbReference type="Proteomes" id="UP000216352"/>
    </source>
</evidence>